<keyword evidence="1" id="KW-1133">Transmembrane helix</keyword>
<feature type="transmembrane region" description="Helical" evidence="1">
    <location>
        <begin position="112"/>
        <end position="132"/>
    </location>
</feature>
<accession>A0A7X0D3V7</accession>
<reference evidence="2 3" key="1">
    <citation type="submission" date="2020-08" db="EMBL/GenBank/DDBJ databases">
        <title>Sequencing the genomes of 1000 actinobacteria strains.</title>
        <authorList>
            <person name="Klenk H.-P."/>
        </authorList>
    </citation>
    <scope>NUCLEOTIDE SEQUENCE [LARGE SCALE GENOMIC DNA]</scope>
    <source>
        <strain evidence="2 3">DSM 46659</strain>
    </source>
</reference>
<dbReference type="Proteomes" id="UP000546642">
    <property type="component" value="Unassembled WGS sequence"/>
</dbReference>
<keyword evidence="3" id="KW-1185">Reference proteome</keyword>
<evidence type="ECO:0000313" key="3">
    <source>
        <dbReference type="Proteomes" id="UP000546642"/>
    </source>
</evidence>
<comment type="caution">
    <text evidence="2">The sequence shown here is derived from an EMBL/GenBank/DDBJ whole genome shotgun (WGS) entry which is preliminary data.</text>
</comment>
<dbReference type="EMBL" id="JACHDS010000001">
    <property type="protein sequence ID" value="MBB6170627.1"/>
    <property type="molecule type" value="Genomic_DNA"/>
</dbReference>
<organism evidence="2 3">
    <name type="scientific">Nocardiopsis mwathae</name>
    <dbReference type="NCBI Taxonomy" id="1472723"/>
    <lineage>
        <taxon>Bacteria</taxon>
        <taxon>Bacillati</taxon>
        <taxon>Actinomycetota</taxon>
        <taxon>Actinomycetes</taxon>
        <taxon>Streptosporangiales</taxon>
        <taxon>Nocardiopsidaceae</taxon>
        <taxon>Nocardiopsis</taxon>
    </lineage>
</organism>
<feature type="transmembrane region" description="Helical" evidence="1">
    <location>
        <begin position="177"/>
        <end position="194"/>
    </location>
</feature>
<feature type="transmembrane region" description="Helical" evidence="1">
    <location>
        <begin position="60"/>
        <end position="80"/>
    </location>
</feature>
<keyword evidence="1" id="KW-0812">Transmembrane</keyword>
<feature type="transmembrane region" description="Helical" evidence="1">
    <location>
        <begin position="152"/>
        <end position="170"/>
    </location>
</feature>
<keyword evidence="1" id="KW-0472">Membrane</keyword>
<protein>
    <submittedName>
        <fullName evidence="2">Uncharacterized protein</fullName>
    </submittedName>
</protein>
<feature type="transmembrane region" description="Helical" evidence="1">
    <location>
        <begin position="30"/>
        <end position="48"/>
    </location>
</feature>
<evidence type="ECO:0000256" key="1">
    <source>
        <dbReference type="SAM" id="Phobius"/>
    </source>
</evidence>
<dbReference type="AlphaFoldDB" id="A0A7X0D3V7"/>
<evidence type="ECO:0000313" key="2">
    <source>
        <dbReference type="EMBL" id="MBB6170627.1"/>
    </source>
</evidence>
<gene>
    <name evidence="2" type="ORF">HNR23_000687</name>
</gene>
<proteinExistence type="predicted"/>
<sequence length="249" mass="25454">MSTASELPAIRLRDIVSAEVSKILTHPTTLVALALAAAANTLFAAVAASEVVRFGAGDDLAPLSAFALVMFAPVYAFLLIPVSATGSEYHGGQFRITLAAVPDRGRLACGKFLAMTAVVIPVAAAVLAPGRVVIGLSDGLSTGAVALDLGRWVLAYTAMSVIAFGLAAVLRSTVAPLAVFVVVAVFAGGGFVQWPEGVRFLPDQASMSLLGTPAFEVTEIAPATAALTLAVWALASLAAYALSLMRRDA</sequence>
<name>A0A7X0D3V7_9ACTN</name>
<feature type="transmembrane region" description="Helical" evidence="1">
    <location>
        <begin position="220"/>
        <end position="242"/>
    </location>
</feature>
<dbReference type="RefSeq" id="WP_184073384.1">
    <property type="nucleotide sequence ID" value="NZ_JACHDS010000001.1"/>
</dbReference>